<dbReference type="CDD" id="cd17406">
    <property type="entry name" value="MFS_unc93A_like"/>
    <property type="match status" value="1"/>
</dbReference>
<feature type="transmembrane region" description="Helical" evidence="6">
    <location>
        <begin position="525"/>
        <end position="545"/>
    </location>
</feature>
<evidence type="ECO:0000256" key="6">
    <source>
        <dbReference type="SAM" id="Phobius"/>
    </source>
</evidence>
<dbReference type="GeneID" id="100204369"/>
<feature type="transmembrane region" description="Helical" evidence="6">
    <location>
        <begin position="435"/>
        <end position="455"/>
    </location>
</feature>
<accession>A0ABM4CRX9</accession>
<dbReference type="PANTHER" id="PTHR19444">
    <property type="entry name" value="UNC-93 RELATED"/>
    <property type="match status" value="1"/>
</dbReference>
<feature type="transmembrane region" description="Helical" evidence="6">
    <location>
        <begin position="189"/>
        <end position="207"/>
    </location>
</feature>
<dbReference type="Gene3D" id="1.20.1250.20">
    <property type="entry name" value="MFS general substrate transporter like domains"/>
    <property type="match status" value="2"/>
</dbReference>
<sequence>MEGENNEKILSIIKANECSADKICITLSDFDDECRHTSFGKDSSSSWISDKQKNDIVIENQSCNTEGPNTKADITKDTITEDAITEENLDSRRHYSSFKEEKNEDCQAAPCQELLDLRSLKIKTYKNLLAVSFGFLFLFTAFQALQNLQSSIHQDKNLGFASLIVIYASLLVSCMFVPPLLIGKLGCKYTIVISMFGYVLYTASMFYPRYWTIITASALLGFSGAPLWSAKCSYLTSSGMKYGRYIKQNEDNVVTSFFGIFFLIFQSGQVWGNLLSTLVLKESGGKFNLTDIEVEKICGKNYCPSTSISSQQQTSKSTVTTLMSIYLAFGLLAICVIFVFLDKIEVVRGNEKRGFFNLLVATFKHLKNRKMQLMIPLTIFCGLEQGFVFGDFTKAFVTCALGIEKVGLIMICFGIVDASFSLFLSKIVSWTGRPIMMAVASLINLGLLVTFLLWKSSDRTIFVYFLGAGLWGFSDAVWQTQVNAFFGILFPTNQEAAFSNFRLWESLGFVISFAYGNALCINVKLYILIGFLIVGISFYGVVEWLRLKENKNIRLKN</sequence>
<evidence type="ECO:0000313" key="7">
    <source>
        <dbReference type="Proteomes" id="UP001652625"/>
    </source>
</evidence>
<evidence type="ECO:0000256" key="5">
    <source>
        <dbReference type="ARBA" id="ARBA00023136"/>
    </source>
</evidence>
<keyword evidence="7" id="KW-1185">Reference proteome</keyword>
<evidence type="ECO:0000256" key="2">
    <source>
        <dbReference type="ARBA" id="ARBA00009172"/>
    </source>
</evidence>
<keyword evidence="5 6" id="KW-0472">Membrane</keyword>
<dbReference type="RefSeq" id="XP_065664646.1">
    <property type="nucleotide sequence ID" value="XM_065808574.1"/>
</dbReference>
<keyword evidence="4 6" id="KW-1133">Transmembrane helix</keyword>
<keyword evidence="3 6" id="KW-0812">Transmembrane</keyword>
<feature type="transmembrane region" description="Helical" evidence="6">
    <location>
        <begin position="251"/>
        <end position="271"/>
    </location>
</feature>
<organism evidence="7 8">
    <name type="scientific">Hydra vulgaris</name>
    <name type="common">Hydra</name>
    <name type="synonym">Hydra attenuata</name>
    <dbReference type="NCBI Taxonomy" id="6087"/>
    <lineage>
        <taxon>Eukaryota</taxon>
        <taxon>Metazoa</taxon>
        <taxon>Cnidaria</taxon>
        <taxon>Hydrozoa</taxon>
        <taxon>Hydroidolina</taxon>
        <taxon>Anthoathecata</taxon>
        <taxon>Aplanulata</taxon>
        <taxon>Hydridae</taxon>
        <taxon>Hydra</taxon>
    </lineage>
</organism>
<comment type="similarity">
    <text evidence="2">Belongs to the unc-93 family.</text>
</comment>
<dbReference type="InterPro" id="IPR036259">
    <property type="entry name" value="MFS_trans_sf"/>
</dbReference>
<feature type="transmembrane region" description="Helical" evidence="6">
    <location>
        <begin position="323"/>
        <end position="341"/>
    </location>
</feature>
<gene>
    <name evidence="8" type="primary">LOC100204369</name>
</gene>
<feature type="transmembrane region" description="Helical" evidence="6">
    <location>
        <begin position="213"/>
        <end position="230"/>
    </location>
</feature>
<protein>
    <submittedName>
        <fullName evidence="8">Protein unc-93 homolog A isoform X2</fullName>
    </submittedName>
</protein>
<evidence type="ECO:0000256" key="4">
    <source>
        <dbReference type="ARBA" id="ARBA00022989"/>
    </source>
</evidence>
<dbReference type="SUPFAM" id="SSF103473">
    <property type="entry name" value="MFS general substrate transporter"/>
    <property type="match status" value="1"/>
</dbReference>
<dbReference type="Proteomes" id="UP001652625">
    <property type="component" value="Chromosome 10"/>
</dbReference>
<comment type="subcellular location">
    <subcellularLocation>
        <location evidence="1">Membrane</location>
        <topology evidence="1">Multi-pass membrane protein</topology>
    </subcellularLocation>
</comment>
<evidence type="ECO:0000313" key="8">
    <source>
        <dbReference type="RefSeq" id="XP_065664646.1"/>
    </source>
</evidence>
<feature type="transmembrane region" description="Helical" evidence="6">
    <location>
        <begin position="461"/>
        <end position="489"/>
    </location>
</feature>
<feature type="transmembrane region" description="Helical" evidence="6">
    <location>
        <begin position="158"/>
        <end position="182"/>
    </location>
</feature>
<dbReference type="PANTHER" id="PTHR19444:SF13">
    <property type="entry name" value="PROTEIN UNC-93 HOMOLOG A"/>
    <property type="match status" value="1"/>
</dbReference>
<name>A0ABM4CRX9_HYDVU</name>
<reference evidence="8" key="1">
    <citation type="submission" date="2025-08" db="UniProtKB">
        <authorList>
            <consortium name="RefSeq"/>
        </authorList>
    </citation>
    <scope>IDENTIFICATION</scope>
</reference>
<dbReference type="Pfam" id="PF05978">
    <property type="entry name" value="UNC-93"/>
    <property type="match status" value="1"/>
</dbReference>
<dbReference type="InterPro" id="IPR010291">
    <property type="entry name" value="Ion_channel_UNC-93"/>
</dbReference>
<dbReference type="InterPro" id="IPR051951">
    <property type="entry name" value="UNC-93_regulatory"/>
</dbReference>
<evidence type="ECO:0000256" key="3">
    <source>
        <dbReference type="ARBA" id="ARBA00022692"/>
    </source>
</evidence>
<evidence type="ECO:0000256" key="1">
    <source>
        <dbReference type="ARBA" id="ARBA00004141"/>
    </source>
</evidence>
<feature type="transmembrane region" description="Helical" evidence="6">
    <location>
        <begin position="128"/>
        <end position="146"/>
    </location>
</feature>
<feature type="transmembrane region" description="Helical" evidence="6">
    <location>
        <begin position="395"/>
        <end position="423"/>
    </location>
</feature>
<proteinExistence type="inferred from homology"/>